<evidence type="ECO:0000313" key="4">
    <source>
        <dbReference type="Proteomes" id="UP000186917"/>
    </source>
</evidence>
<dbReference type="RefSeq" id="WP_076380012.1">
    <property type="nucleotide sequence ID" value="NZ_AP017422.1"/>
</dbReference>
<reference evidence="4" key="1">
    <citation type="submission" date="2017-01" db="EMBL/GenBank/DDBJ databases">
        <authorList>
            <person name="Varghese N."/>
            <person name="Submissions S."/>
        </authorList>
    </citation>
    <scope>NUCLEOTIDE SEQUENCE [LARGE SCALE GENOMIC DNA]</scope>
    <source>
        <strain evidence="4">DSM 21054</strain>
    </source>
</reference>
<dbReference type="Gene3D" id="3.55.50.30">
    <property type="match status" value="1"/>
</dbReference>
<dbReference type="Proteomes" id="UP000186917">
    <property type="component" value="Unassembled WGS sequence"/>
</dbReference>
<evidence type="ECO:0000313" key="3">
    <source>
        <dbReference type="EMBL" id="SIT21640.1"/>
    </source>
</evidence>
<dbReference type="OrthoDB" id="646755at2"/>
<accession>A0A173MCU6</accession>
<dbReference type="GO" id="GO:0016989">
    <property type="term" value="F:sigma factor antagonist activity"/>
    <property type="evidence" value="ECO:0007669"/>
    <property type="project" value="TreeGrafter"/>
</dbReference>
<feature type="domain" description="FecR protein" evidence="1">
    <location>
        <begin position="189"/>
        <end position="284"/>
    </location>
</feature>
<dbReference type="PANTHER" id="PTHR30273">
    <property type="entry name" value="PERIPLASMIC SIGNAL SENSOR AND SIGMA FACTOR ACTIVATOR FECR-RELATED"/>
    <property type="match status" value="1"/>
</dbReference>
<protein>
    <submittedName>
        <fullName evidence="3">FecR family protein</fullName>
    </submittedName>
</protein>
<dbReference type="AlphaFoldDB" id="A0A173MCU6"/>
<dbReference type="InterPro" id="IPR006860">
    <property type="entry name" value="FecR"/>
</dbReference>
<sequence length="411" mass="45272">MQIPKEQIEQLWHKYLHNEATPAEVSTLLAYIDAAEGEQLDFVAEGLAGETPASKGFVGMDATQKAELVQQWQAMRMQQPAVVRQGNFAGWRKWAAAAALLVMASGAYLWMKRQHAGSQQVVTAAVKENIQPGQQGAILILADGRKVVLDSLGNAGVIATENGTKVLLENGKLSYNGANTTTGAMLFNTMQTPRGRQFQLTLPDGTRVWMNSGSQLRYPTAFAGRERLVELTGEAYFEVAQDAHIPFKVSIAGKAAVEVLGTAFNVSAYANELWRTTLLQGSVRVLDNYHAQTATVQNSVVLKPMQQAVVTAEYMPANLNKSITVYSNVNTDKILAWKNGLFNFDGLSLQEAMQQLERWYDIEVVYENGIPEIPFGGEISRNVSFDGLLKMLTEADLKFRVEQGRKLVIIK</sequence>
<evidence type="ECO:0000259" key="1">
    <source>
        <dbReference type="Pfam" id="PF04773"/>
    </source>
</evidence>
<dbReference type="Pfam" id="PF16344">
    <property type="entry name" value="FecR_C"/>
    <property type="match status" value="1"/>
</dbReference>
<evidence type="ECO:0000259" key="2">
    <source>
        <dbReference type="Pfam" id="PF16344"/>
    </source>
</evidence>
<keyword evidence="4" id="KW-1185">Reference proteome</keyword>
<name>A0A173MCU6_9BACT</name>
<feature type="domain" description="Protein FecR C-terminal" evidence="2">
    <location>
        <begin position="342"/>
        <end position="408"/>
    </location>
</feature>
<dbReference type="EMBL" id="FTOR01000005">
    <property type="protein sequence ID" value="SIT21640.1"/>
    <property type="molecule type" value="Genomic_DNA"/>
</dbReference>
<dbReference type="Gene3D" id="2.60.120.1440">
    <property type="match status" value="1"/>
</dbReference>
<dbReference type="PANTHER" id="PTHR30273:SF2">
    <property type="entry name" value="PROTEIN FECR"/>
    <property type="match status" value="1"/>
</dbReference>
<gene>
    <name evidence="3" type="ORF">SAMN05421788_105171</name>
</gene>
<dbReference type="Pfam" id="PF04773">
    <property type="entry name" value="FecR"/>
    <property type="match status" value="1"/>
</dbReference>
<dbReference type="InterPro" id="IPR032508">
    <property type="entry name" value="FecR_C"/>
</dbReference>
<dbReference type="InterPro" id="IPR012373">
    <property type="entry name" value="Ferrdict_sens_TM"/>
</dbReference>
<organism evidence="3 4">
    <name type="scientific">Filimonas lacunae</name>
    <dbReference type="NCBI Taxonomy" id="477680"/>
    <lineage>
        <taxon>Bacteria</taxon>
        <taxon>Pseudomonadati</taxon>
        <taxon>Bacteroidota</taxon>
        <taxon>Chitinophagia</taxon>
        <taxon>Chitinophagales</taxon>
        <taxon>Chitinophagaceae</taxon>
        <taxon>Filimonas</taxon>
    </lineage>
</organism>
<proteinExistence type="predicted"/>
<dbReference type="STRING" id="477680.SAMN05421788_105171"/>
<dbReference type="KEGG" id="fln:FLA_1382"/>